<proteinExistence type="inferred from homology"/>
<dbReference type="SUPFAM" id="SSF52266">
    <property type="entry name" value="SGNH hydrolase"/>
    <property type="match status" value="1"/>
</dbReference>
<keyword evidence="4" id="KW-1185">Reference proteome</keyword>
<dbReference type="AlphaFoldDB" id="A0AA47B3Y7"/>
<organism evidence="3 4">
    <name type="scientific">Lactobacillus helsingborgensis</name>
    <dbReference type="NCBI Taxonomy" id="1218494"/>
    <lineage>
        <taxon>Bacteria</taxon>
        <taxon>Bacillati</taxon>
        <taxon>Bacillota</taxon>
        <taxon>Bacilli</taxon>
        <taxon>Lactobacillales</taxon>
        <taxon>Lactobacillaceae</taxon>
        <taxon>Lactobacillus</taxon>
    </lineage>
</organism>
<sequence length="507" mass="57935">MKDIVLDFEKKSFTAIPEYYCCEYPKPAAGWHEQVYYPRSIQITNNYPVKTDLEGLKMTNKSWDEIGAALNDDVKTCPHYTYAETVHLVLKVANANYQLFLTVANYEEVDQKVDIVINKINEKTILVPAAGLVRVKLEIALSQTTFDLSLITHNRPDNAQKAHPATVYLNYLKLEQQALKPTSTKIGIYIASDSTAQTYSLTEYPQSGWGAELYHQLKGKTVKIKPSSFYPQATIYEWENAFVDNRSMGARSSKSFILEARLEAILKDIAPGNYLLIQFGDNDATSYRPNRYVAPKKFAEYLEQYIDSALARKAIPILVSPPAQFKYNNQTKRFSICFDNYRKVMLQVSHQKNIPLIDLGKESTALLNYLGWDAAHMLYLQTSKADYPNLSEDKHDITHFCSFGAFALAKIIAQHLSSIIGAEYFELKEFKQDLRPIIDQRIGMIHLSWPEVKGAEFYVIKECGQERHYLATTFKTSIYVKDNRQKQLAIIPYHGNQPLAKELIIEV</sequence>
<dbReference type="EMBL" id="CP084389">
    <property type="protein sequence ID" value="UZX29701.1"/>
    <property type="molecule type" value="Genomic_DNA"/>
</dbReference>
<keyword evidence="2" id="KW-0378">Hydrolase</keyword>
<dbReference type="Proteomes" id="UP001164557">
    <property type="component" value="Chromosome"/>
</dbReference>
<dbReference type="Pfam" id="PF00657">
    <property type="entry name" value="Lipase_GDSL"/>
    <property type="match status" value="1"/>
</dbReference>
<evidence type="ECO:0000256" key="2">
    <source>
        <dbReference type="ARBA" id="ARBA00022801"/>
    </source>
</evidence>
<dbReference type="InterPro" id="IPR037459">
    <property type="entry name" value="RhgT-like"/>
</dbReference>
<gene>
    <name evidence="3" type="ORF">LDX53_00195</name>
</gene>
<dbReference type="GO" id="GO:0016788">
    <property type="term" value="F:hydrolase activity, acting on ester bonds"/>
    <property type="evidence" value="ECO:0007669"/>
    <property type="project" value="InterPro"/>
</dbReference>
<dbReference type="InterPro" id="IPR001087">
    <property type="entry name" value="GDSL"/>
</dbReference>
<name>A0AA47B3Y7_9LACO</name>
<dbReference type="RefSeq" id="WP_052727742.1">
    <property type="nucleotide sequence ID" value="NZ_CP084389.1"/>
</dbReference>
<comment type="similarity">
    <text evidence="1">Belongs to the 'GDSL' lipolytic enzyme family.</text>
</comment>
<protein>
    <recommendedName>
        <fullName evidence="5">SGNH hydrolase-type esterase domain-containing protein</fullName>
    </recommendedName>
</protein>
<evidence type="ECO:0000256" key="1">
    <source>
        <dbReference type="ARBA" id="ARBA00008668"/>
    </source>
</evidence>
<evidence type="ECO:0008006" key="5">
    <source>
        <dbReference type="Google" id="ProtNLM"/>
    </source>
</evidence>
<accession>A0AA47B3Y7</accession>
<evidence type="ECO:0000313" key="4">
    <source>
        <dbReference type="Proteomes" id="UP001164557"/>
    </source>
</evidence>
<dbReference type="InterPro" id="IPR036514">
    <property type="entry name" value="SGNH_hydro_sf"/>
</dbReference>
<dbReference type="Gene3D" id="3.40.50.1110">
    <property type="entry name" value="SGNH hydrolase"/>
    <property type="match status" value="1"/>
</dbReference>
<dbReference type="PANTHER" id="PTHR43695">
    <property type="entry name" value="PUTATIVE (AFU_ORTHOLOGUE AFUA_2G17250)-RELATED"/>
    <property type="match status" value="1"/>
</dbReference>
<reference evidence="3" key="1">
    <citation type="submission" date="2021-09" db="EMBL/GenBank/DDBJ databases">
        <title>Lactobacillus species from Apis mellifera, Switzerland.</title>
        <authorList>
            <person name="Pfister J."/>
            <person name="Brown A."/>
            <person name="Neumann P."/>
            <person name="Collaud A."/>
            <person name="Retschnig G."/>
            <person name="Perreten V."/>
        </authorList>
    </citation>
    <scope>NUCLEOTIDE SEQUENCE</scope>
    <source>
        <strain evidence="3">IBH002</strain>
    </source>
</reference>
<evidence type="ECO:0000313" key="3">
    <source>
        <dbReference type="EMBL" id="UZX29701.1"/>
    </source>
</evidence>
<dbReference type="PANTHER" id="PTHR43695:SF1">
    <property type="entry name" value="RHAMNOGALACTURONAN ACETYLESTERASE"/>
    <property type="match status" value="1"/>
</dbReference>